<keyword evidence="3" id="KW-1185">Reference proteome</keyword>
<name>A0A542DSS5_9ACTN</name>
<gene>
    <name evidence="2" type="ORF">FB475_5812</name>
</gene>
<feature type="domain" description="SnoaL-like" evidence="1">
    <location>
        <begin position="33"/>
        <end position="138"/>
    </location>
</feature>
<dbReference type="SUPFAM" id="SSF54427">
    <property type="entry name" value="NTF2-like"/>
    <property type="match status" value="1"/>
</dbReference>
<evidence type="ECO:0000313" key="2">
    <source>
        <dbReference type="EMBL" id="TQJ06159.1"/>
    </source>
</evidence>
<proteinExistence type="predicted"/>
<comment type="caution">
    <text evidence="2">The sequence shown here is derived from an EMBL/GenBank/DDBJ whole genome shotgun (WGS) entry which is preliminary data.</text>
</comment>
<dbReference type="InterPro" id="IPR032710">
    <property type="entry name" value="NTF2-like_dom_sf"/>
</dbReference>
<accession>A0A542DSS5</accession>
<dbReference type="AlphaFoldDB" id="A0A542DSS5"/>
<protein>
    <submittedName>
        <fullName evidence="2">Ketosteroid isomerase-like protein</fullName>
    </submittedName>
</protein>
<organism evidence="2 3">
    <name type="scientific">Kribbella jejuensis</name>
    <dbReference type="NCBI Taxonomy" id="236068"/>
    <lineage>
        <taxon>Bacteria</taxon>
        <taxon>Bacillati</taxon>
        <taxon>Actinomycetota</taxon>
        <taxon>Actinomycetes</taxon>
        <taxon>Propionibacteriales</taxon>
        <taxon>Kribbellaceae</taxon>
        <taxon>Kribbella</taxon>
    </lineage>
</organism>
<keyword evidence="2" id="KW-0413">Isomerase</keyword>
<evidence type="ECO:0000313" key="3">
    <source>
        <dbReference type="Proteomes" id="UP000316298"/>
    </source>
</evidence>
<reference evidence="2 3" key="1">
    <citation type="submission" date="2019-06" db="EMBL/GenBank/DDBJ databases">
        <title>Sequencing the genomes of 1000 actinobacteria strains.</title>
        <authorList>
            <person name="Klenk H.-P."/>
        </authorList>
    </citation>
    <scope>NUCLEOTIDE SEQUENCE [LARGE SCALE GENOMIC DNA]</scope>
    <source>
        <strain evidence="2 3">DSM 17305</strain>
    </source>
</reference>
<dbReference type="Proteomes" id="UP000316298">
    <property type="component" value="Unassembled WGS sequence"/>
</dbReference>
<dbReference type="Gene3D" id="3.10.450.50">
    <property type="match status" value="1"/>
</dbReference>
<dbReference type="OrthoDB" id="1551077at2"/>
<dbReference type="EMBL" id="VFMM01000003">
    <property type="protein sequence ID" value="TQJ06159.1"/>
    <property type="molecule type" value="Genomic_DNA"/>
</dbReference>
<evidence type="ECO:0000259" key="1">
    <source>
        <dbReference type="Pfam" id="PF13474"/>
    </source>
</evidence>
<sequence length="147" mass="16167">MTQTPTTRNEVDEFLADILPRQEAEERAIRNGDPEPRIAMWSTVEPVTLLGAAGAQGTGSGSERVTEIFRWISTQFSDCTEYGFELLAAGVSGDLAYTVGFERSTMRIAGAPAGPSVIRVTHVYRREDGEWRIVHRHGDASFPTGPR</sequence>
<dbReference type="RefSeq" id="WP_141860242.1">
    <property type="nucleotide sequence ID" value="NZ_BAAAKA010000009.1"/>
</dbReference>
<dbReference type="Pfam" id="PF13474">
    <property type="entry name" value="SnoaL_3"/>
    <property type="match status" value="1"/>
</dbReference>
<dbReference type="GO" id="GO:0016853">
    <property type="term" value="F:isomerase activity"/>
    <property type="evidence" value="ECO:0007669"/>
    <property type="project" value="UniProtKB-KW"/>
</dbReference>
<dbReference type="InterPro" id="IPR037401">
    <property type="entry name" value="SnoaL-like"/>
</dbReference>